<reference evidence="2" key="1">
    <citation type="journal article" date="2021" name="Nat. Commun.">
        <title>Genetic determinants of endophytism in the Arabidopsis root mycobiome.</title>
        <authorList>
            <person name="Mesny F."/>
            <person name="Miyauchi S."/>
            <person name="Thiergart T."/>
            <person name="Pickel B."/>
            <person name="Atanasova L."/>
            <person name="Karlsson M."/>
            <person name="Huettel B."/>
            <person name="Barry K.W."/>
            <person name="Haridas S."/>
            <person name="Chen C."/>
            <person name="Bauer D."/>
            <person name="Andreopoulos W."/>
            <person name="Pangilinan J."/>
            <person name="LaButti K."/>
            <person name="Riley R."/>
            <person name="Lipzen A."/>
            <person name="Clum A."/>
            <person name="Drula E."/>
            <person name="Henrissat B."/>
            <person name="Kohler A."/>
            <person name="Grigoriev I.V."/>
            <person name="Martin F.M."/>
            <person name="Hacquard S."/>
        </authorList>
    </citation>
    <scope>NUCLEOTIDE SEQUENCE</scope>
    <source>
        <strain evidence="2">MPI-SDFR-AT-0120</strain>
    </source>
</reference>
<proteinExistence type="predicted"/>
<dbReference type="EMBL" id="JAGMVJ010000001">
    <property type="protein sequence ID" value="KAH7094992.1"/>
    <property type="molecule type" value="Genomic_DNA"/>
</dbReference>
<evidence type="ECO:0000256" key="1">
    <source>
        <dbReference type="SAM" id="MobiDB-lite"/>
    </source>
</evidence>
<keyword evidence="3" id="KW-1185">Reference proteome</keyword>
<dbReference type="OrthoDB" id="5428038at2759"/>
<gene>
    <name evidence="2" type="ORF">FB567DRAFT_511484</name>
</gene>
<name>A0A8K0RJJ1_9PLEO</name>
<accession>A0A8K0RJJ1</accession>
<feature type="region of interest" description="Disordered" evidence="1">
    <location>
        <begin position="137"/>
        <end position="157"/>
    </location>
</feature>
<comment type="caution">
    <text evidence="2">The sequence shown here is derived from an EMBL/GenBank/DDBJ whole genome shotgun (WGS) entry which is preliminary data.</text>
</comment>
<evidence type="ECO:0000313" key="2">
    <source>
        <dbReference type="EMBL" id="KAH7094992.1"/>
    </source>
</evidence>
<dbReference type="Proteomes" id="UP000813461">
    <property type="component" value="Unassembled WGS sequence"/>
</dbReference>
<evidence type="ECO:0000313" key="3">
    <source>
        <dbReference type="Proteomes" id="UP000813461"/>
    </source>
</evidence>
<feature type="compositionally biased region" description="Basic and acidic residues" evidence="1">
    <location>
        <begin position="105"/>
        <end position="119"/>
    </location>
</feature>
<feature type="region of interest" description="Disordered" evidence="1">
    <location>
        <begin position="43"/>
        <end position="62"/>
    </location>
</feature>
<protein>
    <submittedName>
        <fullName evidence="2">Uncharacterized protein</fullName>
    </submittedName>
</protein>
<organism evidence="2 3">
    <name type="scientific">Paraphoma chrysanthemicola</name>
    <dbReference type="NCBI Taxonomy" id="798071"/>
    <lineage>
        <taxon>Eukaryota</taxon>
        <taxon>Fungi</taxon>
        <taxon>Dikarya</taxon>
        <taxon>Ascomycota</taxon>
        <taxon>Pezizomycotina</taxon>
        <taxon>Dothideomycetes</taxon>
        <taxon>Pleosporomycetidae</taxon>
        <taxon>Pleosporales</taxon>
        <taxon>Pleosporineae</taxon>
        <taxon>Phaeosphaeriaceae</taxon>
        <taxon>Paraphoma</taxon>
    </lineage>
</organism>
<dbReference type="AlphaFoldDB" id="A0A8K0RJJ1"/>
<sequence>MRRPPIACRRAVQSLHPPSAQHIWVSDELLSSTFNRFFRDSCPHQRRHGSHVPGPLEARRRAAKRRMTVSANFYPQDSFPLSFSLGALFGLRSSPQPSWKYEPPSLRKDRDNLDSEAPLEHGKEYNTAAWEIPDTITHASSRSDNSPTVAETSTQTTSLISQNIAPALEEPAPTVQSQSRDDKNIGQKSTIVLSPRQWTVSFKHFQAALAQVGNLSDQSVRDCLKQSCSAYQPDAHNAWVFNVRACRHLLDLGFDPTAILEGHTARLSVPPVYSQHSMDFLMCLEDVLSKFPNRLHIVHQIHTRMAENAMHASISEETERCINIVHLVRRGWHTAQLQGLESTTAMKKLLLRLASKIGDQPSSRMLRAILKNDTLARGHVPTFLDHIADHPELLTIAARLLSCVPEEQLQEWVSWISLNLGKTAAFNTTLPKTKLRRRSHTWLQLLCTFDSMLLSRTSAAIDVALHSIAKYVCSEPKEIESRFQMLTGVLLVKAAHREAPSHNAEMQITKMLVTLDGILAQDESVSVGAEFDALRSVFRRYNLSHEPLVSLTFDLFSRHASFEGKLVLMRVLDRRKLVLADTTRFQYAIDERIAVLRARSKKVHVSEQARQHLAYQLQACQQIIDILSRVSSTPVFLTTTVTALQAQRQFDFILARAEDNKALPLAYRNLTADLTTQQRVNLIHQLAHQYATDNTRTQRQAWRAMYYLYKYLVTYSLPIGPLMSKAIVRVSIIRPFSESQFVSAKRLIWVCHIVARVEGEAVARKLEKAFWDWRGDLIKHAKSVYVSAGGHHQDKAHISTMKKLGLI</sequence>
<feature type="region of interest" description="Disordered" evidence="1">
    <location>
        <begin position="96"/>
        <end position="119"/>
    </location>
</feature>